<keyword evidence="5" id="KW-0539">Nucleus</keyword>
<dbReference type="PANTHER" id="PTHR31391:SF10">
    <property type="entry name" value="TF-B3 DOMAIN-CONTAINING PROTEIN"/>
    <property type="match status" value="1"/>
</dbReference>
<dbReference type="PROSITE" id="PS50863">
    <property type="entry name" value="B3"/>
    <property type="match status" value="2"/>
</dbReference>
<evidence type="ECO:0000256" key="3">
    <source>
        <dbReference type="ARBA" id="ARBA00023125"/>
    </source>
</evidence>
<keyword evidence="8" id="KW-1185">Reference proteome</keyword>
<evidence type="ECO:0000256" key="2">
    <source>
        <dbReference type="ARBA" id="ARBA00023015"/>
    </source>
</evidence>
<name>A0A7J7P9Q7_9MAGN</name>
<evidence type="ECO:0000313" key="8">
    <source>
        <dbReference type="Proteomes" id="UP000541444"/>
    </source>
</evidence>
<dbReference type="OrthoDB" id="1909330at2759"/>
<sequence>MWARGTKSVDKWSSRRSQDSQVETMYKRWFFSEGKGGKERQWPWPSFPGSLPCLSARLLLIKLRALRGQREAFMYNYIAKACARDRAEEVQRHLDPMHPSFVKSMVPSEVDGSSVLHPPARFCKLHLPKEDAVVTLVDENEESYTIKYLGRVLSAGWKAFSTAHNLVEGDVLVFELVKPAQFQVYIIRAYSSSGVDGCFGLQNSKARTKQIVPQIYDSTEARSNTIDKTTTLESSLEHNFQSFIKPTLQSHMAGGSFLMAADQAEKFIRAKTCARERAEEVQRNLDPQHPSFVKSMVRTTVTLMCLPAQFCNSHLRKNDIMITLVDEDDNEYKVKFINKGFVGGWRRFSAAHNIVERDALVFQLVNDVKFQVYIIRAYSPGVDGLGLQNSEVCAKQIAPEVEKDKSGMLIKTHEQIGWKRPRTLLPSATQLSMSGWDGEGSQNTCEDRSEDSRGIIVWGKLDRKSFDVAVDGLRKKSKLSEITWTKYYELCHWQNVLLHENLLKHNSKLVDGIISETIIIADGIKASKVSTFLDKFGTWDRSLQSFEHLGMNVRFLRAKLQRLKNLISKSEHELYMLMCQKAQMEHARLEEMKALEMKLLELKDALKSSDLVEKLKRKIESHELKFQEELDTSW</sequence>
<comment type="subcellular location">
    <subcellularLocation>
        <location evidence="1">Nucleus</location>
    </subcellularLocation>
</comment>
<organism evidence="7 8">
    <name type="scientific">Kingdonia uniflora</name>
    <dbReference type="NCBI Taxonomy" id="39325"/>
    <lineage>
        <taxon>Eukaryota</taxon>
        <taxon>Viridiplantae</taxon>
        <taxon>Streptophyta</taxon>
        <taxon>Embryophyta</taxon>
        <taxon>Tracheophyta</taxon>
        <taxon>Spermatophyta</taxon>
        <taxon>Magnoliopsida</taxon>
        <taxon>Ranunculales</taxon>
        <taxon>Circaeasteraceae</taxon>
        <taxon>Kingdonia</taxon>
    </lineage>
</organism>
<reference evidence="7 8" key="1">
    <citation type="journal article" date="2020" name="IScience">
        <title>Genome Sequencing of the Endangered Kingdonia uniflora (Circaeasteraceae, Ranunculales) Reveals Potential Mechanisms of Evolutionary Specialization.</title>
        <authorList>
            <person name="Sun Y."/>
            <person name="Deng T."/>
            <person name="Zhang A."/>
            <person name="Moore M.J."/>
            <person name="Landis J.B."/>
            <person name="Lin N."/>
            <person name="Zhang H."/>
            <person name="Zhang X."/>
            <person name="Huang J."/>
            <person name="Zhang X."/>
            <person name="Sun H."/>
            <person name="Wang H."/>
        </authorList>
    </citation>
    <scope>NUCLEOTIDE SEQUENCE [LARGE SCALE GENOMIC DNA]</scope>
    <source>
        <strain evidence="7">TB1705</strain>
        <tissue evidence="7">Leaf</tissue>
    </source>
</reference>
<evidence type="ECO:0000256" key="4">
    <source>
        <dbReference type="ARBA" id="ARBA00023163"/>
    </source>
</evidence>
<dbReference type="Pfam" id="PF02362">
    <property type="entry name" value="B3"/>
    <property type="match status" value="2"/>
</dbReference>
<feature type="domain" description="TF-B3" evidence="6">
    <location>
        <begin position="101"/>
        <end position="190"/>
    </location>
</feature>
<evidence type="ECO:0000256" key="5">
    <source>
        <dbReference type="ARBA" id="ARBA00023242"/>
    </source>
</evidence>
<keyword evidence="3" id="KW-0238">DNA-binding</keyword>
<dbReference type="Proteomes" id="UP000541444">
    <property type="component" value="Unassembled WGS sequence"/>
</dbReference>
<dbReference type="SUPFAM" id="SSF101936">
    <property type="entry name" value="DNA-binding pseudobarrel domain"/>
    <property type="match status" value="2"/>
</dbReference>
<dbReference type="SMART" id="SM01019">
    <property type="entry name" value="B3"/>
    <property type="match status" value="2"/>
</dbReference>
<evidence type="ECO:0000313" key="7">
    <source>
        <dbReference type="EMBL" id="KAF6176139.1"/>
    </source>
</evidence>
<dbReference type="GO" id="GO:0005634">
    <property type="term" value="C:nucleus"/>
    <property type="evidence" value="ECO:0007669"/>
    <property type="project" value="UniProtKB-SubCell"/>
</dbReference>
<dbReference type="PANTHER" id="PTHR31391">
    <property type="entry name" value="B3 DOMAIN-CONTAINING PROTEIN OS11G0197600-RELATED"/>
    <property type="match status" value="1"/>
</dbReference>
<dbReference type="CDD" id="cd10017">
    <property type="entry name" value="B3_DNA"/>
    <property type="match status" value="2"/>
</dbReference>
<dbReference type="AlphaFoldDB" id="A0A7J7P9Q7"/>
<evidence type="ECO:0000259" key="6">
    <source>
        <dbReference type="PROSITE" id="PS50863"/>
    </source>
</evidence>
<accession>A0A7J7P9Q7</accession>
<comment type="caution">
    <text evidence="7">The sequence shown here is derived from an EMBL/GenBank/DDBJ whole genome shotgun (WGS) entry which is preliminary data.</text>
</comment>
<proteinExistence type="predicted"/>
<protein>
    <recommendedName>
        <fullName evidence="6">TF-B3 domain-containing protein</fullName>
    </recommendedName>
</protein>
<gene>
    <name evidence="7" type="ORF">GIB67_023430</name>
</gene>
<dbReference type="Gene3D" id="2.40.330.10">
    <property type="entry name" value="DNA-binding pseudobarrel domain"/>
    <property type="match status" value="2"/>
</dbReference>
<dbReference type="InterPro" id="IPR015300">
    <property type="entry name" value="DNA-bd_pseudobarrel_sf"/>
</dbReference>
<dbReference type="InterPro" id="IPR003340">
    <property type="entry name" value="B3_DNA-bd"/>
</dbReference>
<keyword evidence="4" id="KW-0804">Transcription</keyword>
<dbReference type="EMBL" id="JACGCM010000119">
    <property type="protein sequence ID" value="KAF6176139.1"/>
    <property type="molecule type" value="Genomic_DNA"/>
</dbReference>
<keyword evidence="2" id="KW-0805">Transcription regulation</keyword>
<evidence type="ECO:0000256" key="1">
    <source>
        <dbReference type="ARBA" id="ARBA00004123"/>
    </source>
</evidence>
<feature type="domain" description="TF-B3" evidence="6">
    <location>
        <begin position="289"/>
        <end position="378"/>
    </location>
</feature>
<dbReference type="InterPro" id="IPR044837">
    <property type="entry name" value="REM16-like"/>
</dbReference>
<dbReference type="GO" id="GO:0003677">
    <property type="term" value="F:DNA binding"/>
    <property type="evidence" value="ECO:0007669"/>
    <property type="project" value="UniProtKB-KW"/>
</dbReference>